<gene>
    <name evidence="1" type="ORF">SAMN02745857_02090</name>
</gene>
<sequence>MTTPPPTPASAPITPETRIIDSQALLGTQRTAIIEHNGVRYTLQETRQGKLILTK</sequence>
<dbReference type="AlphaFoldDB" id="A0A1W1XN29"/>
<dbReference type="InterPro" id="IPR019600">
    <property type="entry name" value="Hemin_uptake_protein_HemP"/>
</dbReference>
<dbReference type="RefSeq" id="WP_084090744.1">
    <property type="nucleotide sequence ID" value="NZ_FWXD01000011.1"/>
</dbReference>
<evidence type="ECO:0000313" key="2">
    <source>
        <dbReference type="Proteomes" id="UP000192761"/>
    </source>
</evidence>
<evidence type="ECO:0000313" key="1">
    <source>
        <dbReference type="EMBL" id="SMC25247.1"/>
    </source>
</evidence>
<reference evidence="1 2" key="1">
    <citation type="submission" date="2017-04" db="EMBL/GenBank/DDBJ databases">
        <authorList>
            <person name="Afonso C.L."/>
            <person name="Miller P.J."/>
            <person name="Scott M.A."/>
            <person name="Spackman E."/>
            <person name="Goraichik I."/>
            <person name="Dimitrov K.M."/>
            <person name="Suarez D.L."/>
            <person name="Swayne D.E."/>
        </authorList>
    </citation>
    <scope>NUCLEOTIDE SEQUENCE [LARGE SCALE GENOMIC DNA]</scope>
    <source>
        <strain evidence="1 2">DSM 23236</strain>
    </source>
</reference>
<name>A0A1W1XN29_9NEIS</name>
<dbReference type="OrthoDB" id="5348353at2"/>
<dbReference type="Proteomes" id="UP000192761">
    <property type="component" value="Unassembled WGS sequence"/>
</dbReference>
<accession>A0A1W1XN29</accession>
<dbReference type="EMBL" id="FWXD01000011">
    <property type="protein sequence ID" value="SMC25247.1"/>
    <property type="molecule type" value="Genomic_DNA"/>
</dbReference>
<dbReference type="Gene3D" id="2.10.70.10">
    <property type="entry name" value="Complement Module, domain 1"/>
    <property type="match status" value="1"/>
</dbReference>
<protein>
    <submittedName>
        <fullName evidence="1">Hemin uptake protein HemP</fullName>
    </submittedName>
</protein>
<organism evidence="1 2">
    <name type="scientific">Andreprevotia lacus DSM 23236</name>
    <dbReference type="NCBI Taxonomy" id="1121001"/>
    <lineage>
        <taxon>Bacteria</taxon>
        <taxon>Pseudomonadati</taxon>
        <taxon>Pseudomonadota</taxon>
        <taxon>Betaproteobacteria</taxon>
        <taxon>Neisseriales</taxon>
        <taxon>Chitinibacteraceae</taxon>
        <taxon>Andreprevotia</taxon>
    </lineage>
</organism>
<dbReference type="STRING" id="1121001.SAMN02745857_02090"/>
<proteinExistence type="predicted"/>
<dbReference type="Pfam" id="PF10636">
    <property type="entry name" value="hemP"/>
    <property type="match status" value="1"/>
</dbReference>
<keyword evidence="2" id="KW-1185">Reference proteome</keyword>